<dbReference type="InterPro" id="IPR001173">
    <property type="entry name" value="Glyco_trans_2-like"/>
</dbReference>
<feature type="domain" description="Glycosyltransferase 2-like" evidence="1">
    <location>
        <begin position="25"/>
        <end position="185"/>
    </location>
</feature>
<comment type="caution">
    <text evidence="2">The sequence shown here is derived from an EMBL/GenBank/DDBJ whole genome shotgun (WGS) entry which is preliminary data.</text>
</comment>
<accession>A0ABU5RRH0</accession>
<evidence type="ECO:0000313" key="3">
    <source>
        <dbReference type="Proteomes" id="UP001304461"/>
    </source>
</evidence>
<keyword evidence="2" id="KW-0328">Glycosyltransferase</keyword>
<gene>
    <name evidence="2" type="ORF">VB738_03755</name>
</gene>
<dbReference type="PANTHER" id="PTHR43685:SF2">
    <property type="entry name" value="GLYCOSYLTRANSFERASE 2-LIKE DOMAIN-CONTAINING PROTEIN"/>
    <property type="match status" value="1"/>
</dbReference>
<evidence type="ECO:0000259" key="1">
    <source>
        <dbReference type="Pfam" id="PF00535"/>
    </source>
</evidence>
<sequence length="336" mass="37500">MTHTDPHETAAVVPGPAERNVPMVSVVVPIYNAATHIAQTLRSVLNQSLDDWELIAVDDGSTDGSLAIVSRLFGDDPRIHLVTQPNAGVSVARNRGVALSRAPLIAFLDADDLWHPDKLLRHVDYHAHQAEVGVSFARVEFLSPEGTPTGLLAALPRASYRPEDFLCENPTNTTSNWVLRREVFISVGGFVSDMSYSEDLEWLLRVACDGRWRISGLPQVLTYYRTSAGGLSSSLQRMEQGWLRLIQEARRYAPDLVAQHFATAQAIHLRYLARRSLRLGGTPAIGTDFMVRALRSDWQILWRQPRRTVLTAMAVFARQLLAPWRRLGGRHGRARS</sequence>
<dbReference type="EC" id="2.4.-.-" evidence="2"/>
<dbReference type="PANTHER" id="PTHR43685">
    <property type="entry name" value="GLYCOSYLTRANSFERASE"/>
    <property type="match status" value="1"/>
</dbReference>
<protein>
    <submittedName>
        <fullName evidence="2">Glycosyltransferase</fullName>
        <ecNumber evidence="2">2.4.-.-</ecNumber>
    </submittedName>
</protein>
<dbReference type="Gene3D" id="3.90.550.10">
    <property type="entry name" value="Spore Coat Polysaccharide Biosynthesis Protein SpsA, Chain A"/>
    <property type="match status" value="1"/>
</dbReference>
<dbReference type="EMBL" id="JAYGHX010000002">
    <property type="protein sequence ID" value="MEA5390371.1"/>
    <property type="molecule type" value="Genomic_DNA"/>
</dbReference>
<evidence type="ECO:0000313" key="2">
    <source>
        <dbReference type="EMBL" id="MEA5390371.1"/>
    </source>
</evidence>
<dbReference type="InterPro" id="IPR050834">
    <property type="entry name" value="Glycosyltransf_2"/>
</dbReference>
<organism evidence="2 3">
    <name type="scientific">Cyanobium gracile UHCC 0139</name>
    <dbReference type="NCBI Taxonomy" id="3110308"/>
    <lineage>
        <taxon>Bacteria</taxon>
        <taxon>Bacillati</taxon>
        <taxon>Cyanobacteriota</taxon>
        <taxon>Cyanophyceae</taxon>
        <taxon>Synechococcales</taxon>
        <taxon>Prochlorococcaceae</taxon>
        <taxon>Cyanobium</taxon>
    </lineage>
</organism>
<keyword evidence="3" id="KW-1185">Reference proteome</keyword>
<dbReference type="RefSeq" id="WP_323304478.1">
    <property type="nucleotide sequence ID" value="NZ_JAYGHX010000002.1"/>
</dbReference>
<dbReference type="InterPro" id="IPR029044">
    <property type="entry name" value="Nucleotide-diphossugar_trans"/>
</dbReference>
<reference evidence="2 3" key="1">
    <citation type="submission" date="2023-12" db="EMBL/GenBank/DDBJ databases">
        <title>Baltic Sea Cyanobacteria.</title>
        <authorList>
            <person name="Delbaje E."/>
            <person name="Fewer D.P."/>
            <person name="Shishido T.K."/>
        </authorList>
    </citation>
    <scope>NUCLEOTIDE SEQUENCE [LARGE SCALE GENOMIC DNA]</scope>
    <source>
        <strain evidence="2 3">UHCC 0139</strain>
    </source>
</reference>
<dbReference type="SUPFAM" id="SSF53448">
    <property type="entry name" value="Nucleotide-diphospho-sugar transferases"/>
    <property type="match status" value="1"/>
</dbReference>
<dbReference type="Proteomes" id="UP001304461">
    <property type="component" value="Unassembled WGS sequence"/>
</dbReference>
<keyword evidence="2" id="KW-0808">Transferase</keyword>
<proteinExistence type="predicted"/>
<name>A0ABU5RRH0_9CYAN</name>
<dbReference type="Pfam" id="PF00535">
    <property type="entry name" value="Glycos_transf_2"/>
    <property type="match status" value="1"/>
</dbReference>
<dbReference type="GO" id="GO:0016757">
    <property type="term" value="F:glycosyltransferase activity"/>
    <property type="evidence" value="ECO:0007669"/>
    <property type="project" value="UniProtKB-KW"/>
</dbReference>